<keyword evidence="8" id="KW-1185">Reference proteome</keyword>
<dbReference type="VEuPathDB" id="VectorBase:ACHR001846"/>
<sequence length="620" mass="68911">MPPAGGSGKPQDGRIMCIHWRVWLRPLLVVLYVLFVIIVVPLLIADSVKDGFTRKGQLILIGGLFVLCAIPISIWQIAQHTIHYTQPQLQRHIIRILWMVPIYAINALLCLIYPRKSIYMDSIRECYEAYVIYNFMKYLLNYLNLEMDLERALEFNSQTHHFIPCCCLSTWQMGREFVHNCKHGILQYTVVRPMTTVIACICQLNHVYGEGQFRASVAFPYLVFINNCSQSIAMYCLALFYRATRNELRAMRPLPKFFCIKAVIFFSFFQSVIIYFLVYYGIIKDIFDSNTSEFESQLELSTKLQNFLICIEMFLAALAHHYSFSHHPYVLNIPISLIARGSINGSSAGGGSGAGGGNGSQPWYYGFLTMLDLSDVRQDVSEHLGEVGSSLSRRFRGRAVYDMAPGSSRTCDMNISGTEREFLVPQDGATGTNILASQCYQSGLYYSATGAGTGVSQMYPGGNSKASGSGTIGGNPRYGALDSGISIVRPKVEKLVDTPNEGAPPKEVNIFNQFPSTKALNLTLSKTPSYENLISLKSDTGPATSRGDYKTNAAKQRSASRRPPGTDNSNSESSSSQRLMQRSESNGSDWLSTPDDELGIDVKGLSSDNININSNQDRKA</sequence>
<evidence type="ECO:0000256" key="2">
    <source>
        <dbReference type="ARBA" id="ARBA00022692"/>
    </source>
</evidence>
<accession>A0A182JTL4</accession>
<reference evidence="7" key="2">
    <citation type="submission" date="2020-05" db="UniProtKB">
        <authorList>
            <consortium name="EnsemblMetazoa"/>
        </authorList>
    </citation>
    <scope>IDENTIFICATION</scope>
    <source>
        <strain evidence="7">ACHKN1017</strain>
    </source>
</reference>
<organism evidence="7 8">
    <name type="scientific">Anopheles christyi</name>
    <dbReference type="NCBI Taxonomy" id="43041"/>
    <lineage>
        <taxon>Eukaryota</taxon>
        <taxon>Metazoa</taxon>
        <taxon>Ecdysozoa</taxon>
        <taxon>Arthropoda</taxon>
        <taxon>Hexapoda</taxon>
        <taxon>Insecta</taxon>
        <taxon>Pterygota</taxon>
        <taxon>Neoptera</taxon>
        <taxon>Endopterygota</taxon>
        <taxon>Diptera</taxon>
        <taxon>Nematocera</taxon>
        <taxon>Culicoidea</taxon>
        <taxon>Culicidae</taxon>
        <taxon>Anophelinae</taxon>
        <taxon>Anopheles</taxon>
    </lineage>
</organism>
<evidence type="ECO:0008006" key="9">
    <source>
        <dbReference type="Google" id="ProtNLM"/>
    </source>
</evidence>
<proteinExistence type="predicted"/>
<feature type="transmembrane region" description="Helical" evidence="6">
    <location>
        <begin position="262"/>
        <end position="282"/>
    </location>
</feature>
<feature type="transmembrane region" description="Helical" evidence="6">
    <location>
        <begin position="56"/>
        <end position="75"/>
    </location>
</feature>
<feature type="transmembrane region" description="Helical" evidence="6">
    <location>
        <begin position="22"/>
        <end position="44"/>
    </location>
</feature>
<evidence type="ECO:0000256" key="6">
    <source>
        <dbReference type="SAM" id="Phobius"/>
    </source>
</evidence>
<feature type="compositionally biased region" description="Low complexity" evidence="5">
    <location>
        <begin position="606"/>
        <end position="620"/>
    </location>
</feature>
<evidence type="ECO:0000256" key="5">
    <source>
        <dbReference type="SAM" id="MobiDB-lite"/>
    </source>
</evidence>
<dbReference type="GO" id="GO:0016020">
    <property type="term" value="C:membrane"/>
    <property type="evidence" value="ECO:0007669"/>
    <property type="project" value="UniProtKB-SubCell"/>
</dbReference>
<dbReference type="Proteomes" id="UP000075881">
    <property type="component" value="Unassembled WGS sequence"/>
</dbReference>
<evidence type="ECO:0000256" key="1">
    <source>
        <dbReference type="ARBA" id="ARBA00004141"/>
    </source>
</evidence>
<feature type="transmembrane region" description="Helical" evidence="6">
    <location>
        <begin position="96"/>
        <end position="114"/>
    </location>
</feature>
<dbReference type="InterPro" id="IPR005178">
    <property type="entry name" value="Ostalpha/TMEM184C"/>
</dbReference>
<evidence type="ECO:0000256" key="3">
    <source>
        <dbReference type="ARBA" id="ARBA00022989"/>
    </source>
</evidence>
<feature type="region of interest" description="Disordered" evidence="5">
    <location>
        <begin position="535"/>
        <end position="620"/>
    </location>
</feature>
<feature type="transmembrane region" description="Helical" evidence="6">
    <location>
        <begin position="218"/>
        <end position="241"/>
    </location>
</feature>
<dbReference type="STRING" id="43041.A0A182JTL4"/>
<feature type="compositionally biased region" description="Low complexity" evidence="5">
    <location>
        <begin position="568"/>
        <end position="585"/>
    </location>
</feature>
<evidence type="ECO:0000313" key="8">
    <source>
        <dbReference type="Proteomes" id="UP000075881"/>
    </source>
</evidence>
<evidence type="ECO:0000313" key="7">
    <source>
        <dbReference type="EnsemblMetazoa" id="ACHR001846-PA"/>
    </source>
</evidence>
<dbReference type="PANTHER" id="PTHR23423">
    <property type="entry name" value="ORGANIC SOLUTE TRANSPORTER-RELATED"/>
    <property type="match status" value="1"/>
</dbReference>
<reference evidence="8" key="1">
    <citation type="submission" date="2013-03" db="EMBL/GenBank/DDBJ databases">
        <title>The Genome Sequence of Anopheles christyi ACHKN1017.</title>
        <authorList>
            <consortium name="The Broad Institute Genomics Platform"/>
            <person name="Neafsey D.E."/>
            <person name="Besansky N."/>
            <person name="Walker B."/>
            <person name="Young S.K."/>
            <person name="Zeng Q."/>
            <person name="Gargeya S."/>
            <person name="Fitzgerald M."/>
            <person name="Haas B."/>
            <person name="Abouelleil A."/>
            <person name="Allen A.W."/>
            <person name="Alvarado L."/>
            <person name="Arachchi H.M."/>
            <person name="Berlin A.M."/>
            <person name="Chapman S.B."/>
            <person name="Gainer-Dewar J."/>
            <person name="Goldberg J."/>
            <person name="Griggs A."/>
            <person name="Gujja S."/>
            <person name="Hansen M."/>
            <person name="Howarth C."/>
            <person name="Imamovic A."/>
            <person name="Ireland A."/>
            <person name="Larimer J."/>
            <person name="McCowan C."/>
            <person name="Murphy C."/>
            <person name="Pearson M."/>
            <person name="Poon T.W."/>
            <person name="Priest M."/>
            <person name="Roberts A."/>
            <person name="Saif S."/>
            <person name="Shea T."/>
            <person name="Sisk P."/>
            <person name="Sykes S."/>
            <person name="Wortman J."/>
            <person name="Nusbaum C."/>
            <person name="Birren B."/>
        </authorList>
    </citation>
    <scope>NUCLEOTIDE SEQUENCE [LARGE SCALE GENOMIC DNA]</scope>
    <source>
        <strain evidence="8">ACHKN1017</strain>
    </source>
</reference>
<dbReference type="AlphaFoldDB" id="A0A182JTL4"/>
<dbReference type="SMART" id="SM01417">
    <property type="entry name" value="Solute_trans_a"/>
    <property type="match status" value="1"/>
</dbReference>
<protein>
    <recommendedName>
        <fullName evidence="9">Organic solute transporter ostalpha</fullName>
    </recommendedName>
</protein>
<evidence type="ECO:0000256" key="4">
    <source>
        <dbReference type="ARBA" id="ARBA00023136"/>
    </source>
</evidence>
<keyword evidence="3 6" id="KW-1133">Transmembrane helix</keyword>
<keyword evidence="2 6" id="KW-0812">Transmembrane</keyword>
<dbReference type="Pfam" id="PF03619">
    <property type="entry name" value="Solute_trans_a"/>
    <property type="match status" value="1"/>
</dbReference>
<keyword evidence="4 6" id="KW-0472">Membrane</keyword>
<dbReference type="EnsemblMetazoa" id="ACHR001846-RA">
    <property type="protein sequence ID" value="ACHR001846-PA"/>
    <property type="gene ID" value="ACHR001846"/>
</dbReference>
<name>A0A182JTL4_9DIPT</name>
<comment type="subcellular location">
    <subcellularLocation>
        <location evidence="1">Membrane</location>
        <topology evidence="1">Multi-pass membrane protein</topology>
    </subcellularLocation>
</comment>